<evidence type="ECO:0000256" key="6">
    <source>
        <dbReference type="ARBA" id="ARBA00022490"/>
    </source>
</evidence>
<dbReference type="NCBIfam" id="NF010478">
    <property type="entry name" value="PRK13903.1"/>
    <property type="match status" value="1"/>
</dbReference>
<evidence type="ECO:0000256" key="15">
    <source>
        <dbReference type="ARBA" id="ARBA00023316"/>
    </source>
</evidence>
<evidence type="ECO:0000256" key="14">
    <source>
        <dbReference type="ARBA" id="ARBA00023306"/>
    </source>
</evidence>
<dbReference type="GO" id="GO:0009252">
    <property type="term" value="P:peptidoglycan biosynthetic process"/>
    <property type="evidence" value="ECO:0007669"/>
    <property type="project" value="UniProtKB-UniPathway"/>
</dbReference>
<dbReference type="Gene3D" id="3.30.465.10">
    <property type="match status" value="1"/>
</dbReference>
<proteinExistence type="inferred from homology"/>
<dbReference type="InterPro" id="IPR011601">
    <property type="entry name" value="MurB_C"/>
</dbReference>
<keyword evidence="9" id="KW-0274">FAD</keyword>
<comment type="pathway">
    <text evidence="4">Cell wall biogenesis; peptidoglycan biosynthesis.</text>
</comment>
<dbReference type="GO" id="GO:0051301">
    <property type="term" value="P:cell division"/>
    <property type="evidence" value="ECO:0007669"/>
    <property type="project" value="UniProtKB-KW"/>
</dbReference>
<evidence type="ECO:0000256" key="3">
    <source>
        <dbReference type="ARBA" id="ARBA00004496"/>
    </source>
</evidence>
<evidence type="ECO:0000256" key="13">
    <source>
        <dbReference type="ARBA" id="ARBA00023002"/>
    </source>
</evidence>
<dbReference type="AlphaFoldDB" id="A0A6J6G5K5"/>
<dbReference type="EC" id="1.3.1.98" evidence="5"/>
<dbReference type="PANTHER" id="PTHR21071:SF4">
    <property type="entry name" value="UDP-N-ACETYLENOLPYRUVOYLGLUCOSAMINE REDUCTASE"/>
    <property type="match status" value="1"/>
</dbReference>
<comment type="subcellular location">
    <subcellularLocation>
        <location evidence="3">Cytoplasm</location>
    </subcellularLocation>
</comment>
<keyword evidence="15" id="KW-0961">Cell wall biogenesis/degradation</keyword>
<dbReference type="Gene3D" id="3.90.78.10">
    <property type="entry name" value="UDP-N-acetylenolpyruvoylglucosamine reductase, C-terminal domain"/>
    <property type="match status" value="1"/>
</dbReference>
<keyword evidence="10" id="KW-0521">NADP</keyword>
<dbReference type="GO" id="GO:0008762">
    <property type="term" value="F:UDP-N-acetylmuramate dehydrogenase activity"/>
    <property type="evidence" value="ECO:0007669"/>
    <property type="project" value="UniProtKB-EC"/>
</dbReference>
<keyword evidence="11" id="KW-0133">Cell shape</keyword>
<evidence type="ECO:0000256" key="1">
    <source>
        <dbReference type="ARBA" id="ARBA00001974"/>
    </source>
</evidence>
<evidence type="ECO:0000256" key="7">
    <source>
        <dbReference type="ARBA" id="ARBA00022618"/>
    </source>
</evidence>
<gene>
    <name evidence="18" type="ORF">UFOPK1788_00820</name>
</gene>
<dbReference type="Pfam" id="PF02873">
    <property type="entry name" value="MurB_C"/>
    <property type="match status" value="1"/>
</dbReference>
<evidence type="ECO:0000256" key="9">
    <source>
        <dbReference type="ARBA" id="ARBA00022827"/>
    </source>
</evidence>
<reference evidence="18" key="1">
    <citation type="submission" date="2020-05" db="EMBL/GenBank/DDBJ databases">
        <authorList>
            <person name="Chiriac C."/>
            <person name="Salcher M."/>
            <person name="Ghai R."/>
            <person name="Kavagutti S V."/>
        </authorList>
    </citation>
    <scope>NUCLEOTIDE SEQUENCE</scope>
</reference>
<feature type="domain" description="UDP-N-acetylenolpyruvoylglucosamine reductase C-terminal" evidence="17">
    <location>
        <begin position="64"/>
        <end position="212"/>
    </location>
</feature>
<dbReference type="GO" id="GO:0008360">
    <property type="term" value="P:regulation of cell shape"/>
    <property type="evidence" value="ECO:0007669"/>
    <property type="project" value="UniProtKB-KW"/>
</dbReference>
<dbReference type="SUPFAM" id="SSF56194">
    <property type="entry name" value="Uridine diphospho-N-Acetylenolpyruvylglucosamine reductase, MurB, C-terminal domain"/>
    <property type="match status" value="1"/>
</dbReference>
<evidence type="ECO:0000256" key="10">
    <source>
        <dbReference type="ARBA" id="ARBA00022857"/>
    </source>
</evidence>
<keyword evidence="7" id="KW-0132">Cell division</keyword>
<accession>A0A6J6G5K5</accession>
<dbReference type="InterPro" id="IPR036635">
    <property type="entry name" value="MurB_C_sf"/>
</dbReference>
<evidence type="ECO:0000256" key="5">
    <source>
        <dbReference type="ARBA" id="ARBA00012518"/>
    </source>
</evidence>
<evidence type="ECO:0000256" key="11">
    <source>
        <dbReference type="ARBA" id="ARBA00022960"/>
    </source>
</evidence>
<keyword evidence="6" id="KW-0963">Cytoplasm</keyword>
<evidence type="ECO:0000313" key="18">
    <source>
        <dbReference type="EMBL" id="CAB4596471.1"/>
    </source>
</evidence>
<evidence type="ECO:0000259" key="17">
    <source>
        <dbReference type="Pfam" id="PF02873"/>
    </source>
</evidence>
<dbReference type="GO" id="GO:0050660">
    <property type="term" value="F:flavin adenine dinucleotide binding"/>
    <property type="evidence" value="ECO:0007669"/>
    <property type="project" value="TreeGrafter"/>
</dbReference>
<keyword evidence="8" id="KW-0285">Flavoprotein</keyword>
<dbReference type="GO" id="GO:0071555">
    <property type="term" value="P:cell wall organization"/>
    <property type="evidence" value="ECO:0007669"/>
    <property type="project" value="UniProtKB-KW"/>
</dbReference>
<dbReference type="UniPathway" id="UPA00219"/>
<protein>
    <recommendedName>
        <fullName evidence="5">UDP-N-acetylmuramate dehydrogenase</fullName>
        <ecNumber evidence="5">1.3.1.98</ecNumber>
    </recommendedName>
</protein>
<comment type="function">
    <text evidence="2">Cell wall formation.</text>
</comment>
<dbReference type="PANTHER" id="PTHR21071">
    <property type="entry name" value="UDP-N-ACETYLENOLPYRUVOYLGLUCOSAMINE REDUCTASE"/>
    <property type="match status" value="1"/>
</dbReference>
<comment type="cofactor">
    <cofactor evidence="1">
        <name>FAD</name>
        <dbReference type="ChEBI" id="CHEBI:57692"/>
    </cofactor>
</comment>
<dbReference type="InterPro" id="IPR003170">
    <property type="entry name" value="MurB"/>
</dbReference>
<name>A0A6J6G5K5_9ZZZZ</name>
<organism evidence="18">
    <name type="scientific">freshwater metagenome</name>
    <dbReference type="NCBI Taxonomy" id="449393"/>
    <lineage>
        <taxon>unclassified sequences</taxon>
        <taxon>metagenomes</taxon>
        <taxon>ecological metagenomes</taxon>
    </lineage>
</organism>
<evidence type="ECO:0000256" key="8">
    <source>
        <dbReference type="ARBA" id="ARBA00022630"/>
    </source>
</evidence>
<dbReference type="HAMAP" id="MF_00037">
    <property type="entry name" value="MurB"/>
    <property type="match status" value="1"/>
</dbReference>
<evidence type="ECO:0000256" key="12">
    <source>
        <dbReference type="ARBA" id="ARBA00022984"/>
    </source>
</evidence>
<keyword evidence="14" id="KW-0131">Cell cycle</keyword>
<dbReference type="InterPro" id="IPR016169">
    <property type="entry name" value="FAD-bd_PCMH_sub2"/>
</dbReference>
<dbReference type="GO" id="GO:0005829">
    <property type="term" value="C:cytosol"/>
    <property type="evidence" value="ECO:0007669"/>
    <property type="project" value="TreeGrafter"/>
</dbReference>
<sequence length="215" mass="22920">MITMTSADLQFGYRTSALKEGHQGLVVSVTFALHRDTQATPVRYGQLAAALGVEVGDKVAAPDVRAAVLALRASKGMVISDDPDSISVGSFFTNPVVSDDIAQALPPDAPRYASETPRSPVVVPLGAIPEFPAFSENRRTVKLSAAWLIEHSGIPRGFTLPGNNAGISTKHTLAIVNRGHATADDVLELARYITIRVHDEFGVMLTPEPSFIGFD</sequence>
<keyword evidence="12" id="KW-0573">Peptidoglycan synthesis</keyword>
<evidence type="ECO:0000256" key="4">
    <source>
        <dbReference type="ARBA" id="ARBA00004752"/>
    </source>
</evidence>
<keyword evidence="13" id="KW-0560">Oxidoreductase</keyword>
<comment type="catalytic activity">
    <reaction evidence="16">
        <text>UDP-N-acetyl-alpha-D-muramate + NADP(+) = UDP-N-acetyl-3-O-(1-carboxyvinyl)-alpha-D-glucosamine + NADPH + H(+)</text>
        <dbReference type="Rhea" id="RHEA:12248"/>
        <dbReference type="ChEBI" id="CHEBI:15378"/>
        <dbReference type="ChEBI" id="CHEBI:57783"/>
        <dbReference type="ChEBI" id="CHEBI:58349"/>
        <dbReference type="ChEBI" id="CHEBI:68483"/>
        <dbReference type="ChEBI" id="CHEBI:70757"/>
        <dbReference type="EC" id="1.3.1.98"/>
    </reaction>
</comment>
<evidence type="ECO:0000256" key="16">
    <source>
        <dbReference type="ARBA" id="ARBA00048914"/>
    </source>
</evidence>
<evidence type="ECO:0000256" key="2">
    <source>
        <dbReference type="ARBA" id="ARBA00003921"/>
    </source>
</evidence>
<dbReference type="EMBL" id="CAEZUE010000104">
    <property type="protein sequence ID" value="CAB4596471.1"/>
    <property type="molecule type" value="Genomic_DNA"/>
</dbReference>